<dbReference type="InterPro" id="IPR010982">
    <property type="entry name" value="Lambda_DNA-bd_dom_sf"/>
</dbReference>
<dbReference type="SMART" id="SM00530">
    <property type="entry name" value="HTH_XRE"/>
    <property type="match status" value="1"/>
</dbReference>
<protein>
    <submittedName>
        <fullName evidence="2">Helix-turn-helix transcriptional regulator</fullName>
    </submittedName>
</protein>
<organism evidence="2 3">
    <name type="scientific">Saccharopolyspora gregorii</name>
    <dbReference type="NCBI Taxonomy" id="33914"/>
    <lineage>
        <taxon>Bacteria</taxon>
        <taxon>Bacillati</taxon>
        <taxon>Actinomycetota</taxon>
        <taxon>Actinomycetes</taxon>
        <taxon>Pseudonocardiales</taxon>
        <taxon>Pseudonocardiaceae</taxon>
        <taxon>Saccharopolyspora</taxon>
    </lineage>
</organism>
<comment type="caution">
    <text evidence="2">The sequence shown here is derived from an EMBL/GenBank/DDBJ whole genome shotgun (WGS) entry which is preliminary data.</text>
</comment>
<gene>
    <name evidence="2" type="ORF">GCM10020366_42820</name>
</gene>
<dbReference type="PROSITE" id="PS50943">
    <property type="entry name" value="HTH_CROC1"/>
    <property type="match status" value="1"/>
</dbReference>
<name>A0ABP6RUP6_9PSEU</name>
<dbReference type="InterPro" id="IPR001387">
    <property type="entry name" value="Cro/C1-type_HTH"/>
</dbReference>
<accession>A0ABP6RUP6</accession>
<proteinExistence type="predicted"/>
<evidence type="ECO:0000313" key="2">
    <source>
        <dbReference type="EMBL" id="GAA3360918.1"/>
    </source>
</evidence>
<dbReference type="Gene3D" id="1.10.260.40">
    <property type="entry name" value="lambda repressor-like DNA-binding domains"/>
    <property type="match status" value="1"/>
</dbReference>
<sequence length="284" mass="32001">MSTSSAVPVRTRRVASRLRDLRRRSGLSAPEVSQALGISMSKISRMESGHRGLNTDDVAALLGLYRVPSREREEVLTLVRNGKSPNWWTMPVGPLEKYWEDFRSFESEATTLRCYETMIFPGLLQAPGYVTAIARALSPQEMEVDLHKLLAQRTARQTLLHSARRFEFLIEQYALERQVGSAETMHRQLERVSAVAARANVSVQIVPQSAGAHAGLDGPFLYLEFEEHADLVVGEAIGCASYIEDQQIVAERREALGMLRKIALPPDESLRLIDRKSDEWRRQS</sequence>
<dbReference type="Proteomes" id="UP001500483">
    <property type="component" value="Unassembled WGS sequence"/>
</dbReference>
<feature type="domain" description="HTH cro/C1-type" evidence="1">
    <location>
        <begin position="18"/>
        <end position="72"/>
    </location>
</feature>
<dbReference type="Pfam" id="PF19054">
    <property type="entry name" value="DUF5753"/>
    <property type="match status" value="1"/>
</dbReference>
<evidence type="ECO:0000313" key="3">
    <source>
        <dbReference type="Proteomes" id="UP001500483"/>
    </source>
</evidence>
<dbReference type="EMBL" id="BAAAYK010000038">
    <property type="protein sequence ID" value="GAA3360918.1"/>
    <property type="molecule type" value="Genomic_DNA"/>
</dbReference>
<dbReference type="CDD" id="cd00093">
    <property type="entry name" value="HTH_XRE"/>
    <property type="match status" value="1"/>
</dbReference>
<keyword evidence="3" id="KW-1185">Reference proteome</keyword>
<evidence type="ECO:0000259" key="1">
    <source>
        <dbReference type="PROSITE" id="PS50943"/>
    </source>
</evidence>
<dbReference type="SUPFAM" id="SSF47413">
    <property type="entry name" value="lambda repressor-like DNA-binding domains"/>
    <property type="match status" value="1"/>
</dbReference>
<dbReference type="Pfam" id="PF13560">
    <property type="entry name" value="HTH_31"/>
    <property type="match status" value="1"/>
</dbReference>
<dbReference type="RefSeq" id="WP_344928991.1">
    <property type="nucleotide sequence ID" value="NZ_BAAAYK010000038.1"/>
</dbReference>
<reference evidence="3" key="1">
    <citation type="journal article" date="2019" name="Int. J. Syst. Evol. Microbiol.">
        <title>The Global Catalogue of Microorganisms (GCM) 10K type strain sequencing project: providing services to taxonomists for standard genome sequencing and annotation.</title>
        <authorList>
            <consortium name="The Broad Institute Genomics Platform"/>
            <consortium name="The Broad Institute Genome Sequencing Center for Infectious Disease"/>
            <person name="Wu L."/>
            <person name="Ma J."/>
        </authorList>
    </citation>
    <scope>NUCLEOTIDE SEQUENCE [LARGE SCALE GENOMIC DNA]</scope>
    <source>
        <strain evidence="3">JCM 9687</strain>
    </source>
</reference>
<dbReference type="InterPro" id="IPR043917">
    <property type="entry name" value="DUF5753"/>
</dbReference>